<comment type="caution">
    <text evidence="2">The sequence shown here is derived from an EMBL/GenBank/DDBJ whole genome shotgun (WGS) entry which is preliminary data.</text>
</comment>
<accession>A0ABS1IYW7</accession>
<organism evidence="2 3">
    <name type="scientific">Catonella massiliensis</name>
    <dbReference type="NCBI Taxonomy" id="2799636"/>
    <lineage>
        <taxon>Bacteria</taxon>
        <taxon>Bacillati</taxon>
        <taxon>Bacillota</taxon>
        <taxon>Clostridia</taxon>
        <taxon>Lachnospirales</taxon>
        <taxon>Lachnospiraceae</taxon>
        <taxon>Catonella</taxon>
    </lineage>
</organism>
<dbReference type="EMBL" id="JAEPRJ010000001">
    <property type="protein sequence ID" value="MBK5897086.1"/>
    <property type="molecule type" value="Genomic_DNA"/>
</dbReference>
<name>A0ABS1IYW7_9FIRM</name>
<gene>
    <name evidence="2" type="ORF">JJN12_04705</name>
</gene>
<reference evidence="2 3" key="1">
    <citation type="submission" date="2021-01" db="EMBL/GenBank/DDBJ databases">
        <title>Isolation and description of Catonella massiliensis sp. nov., a novel Catonella species, isolated from a stable periodontitis subject.</title>
        <authorList>
            <person name="Antezack A."/>
            <person name="Boxberger M."/>
            <person name="La Scola B."/>
            <person name="Monnet-Corti V."/>
        </authorList>
    </citation>
    <scope>NUCLEOTIDE SEQUENCE [LARGE SCALE GENOMIC DNA]</scope>
    <source>
        <strain evidence="2 3">Marseille-Q4567</strain>
    </source>
</reference>
<evidence type="ECO:0000313" key="2">
    <source>
        <dbReference type="EMBL" id="MBK5897086.1"/>
    </source>
</evidence>
<dbReference type="InterPro" id="IPR012902">
    <property type="entry name" value="N_methyl_site"/>
</dbReference>
<evidence type="ECO:0000313" key="3">
    <source>
        <dbReference type="Proteomes" id="UP000604730"/>
    </source>
</evidence>
<keyword evidence="3" id="KW-1185">Reference proteome</keyword>
<feature type="transmembrane region" description="Helical" evidence="1">
    <location>
        <begin position="12"/>
        <end position="35"/>
    </location>
</feature>
<dbReference type="Pfam" id="PF07963">
    <property type="entry name" value="N_methyl"/>
    <property type="match status" value="1"/>
</dbReference>
<keyword evidence="1" id="KW-0812">Transmembrane</keyword>
<protein>
    <submittedName>
        <fullName evidence="2">Prepilin-type N-terminal cleavage/methylation domain-containing protein</fullName>
    </submittedName>
</protein>
<dbReference type="Proteomes" id="UP000604730">
    <property type="component" value="Unassembled WGS sequence"/>
</dbReference>
<dbReference type="NCBIfam" id="TIGR02532">
    <property type="entry name" value="IV_pilin_GFxxxE"/>
    <property type="match status" value="1"/>
</dbReference>
<sequence>MRKRISNKGFSLIEVIIALAIIMVVSGSIISFLLAGSRSYSSVITTTDLQKEAQLVMNQISDIVISAEKEVRYTDSTLEVINENEKYEISYVPAEKKIYYKKSVIDTMSRSFELKENVLMAENVTAFSADVIKAEGKNKIRVKMKLKNNSQSYVKEETITPRNENVVK</sequence>
<proteinExistence type="predicted"/>
<keyword evidence="1" id="KW-0472">Membrane</keyword>
<evidence type="ECO:0000256" key="1">
    <source>
        <dbReference type="SAM" id="Phobius"/>
    </source>
</evidence>
<keyword evidence="1" id="KW-1133">Transmembrane helix</keyword>
<dbReference type="RefSeq" id="WP_208428593.1">
    <property type="nucleotide sequence ID" value="NZ_JAEPRJ010000001.1"/>
</dbReference>
<dbReference type="PROSITE" id="PS00409">
    <property type="entry name" value="PROKAR_NTER_METHYL"/>
    <property type="match status" value="1"/>
</dbReference>